<gene>
    <name evidence="3" type="ORF">MHL29_07065</name>
</gene>
<proteinExistence type="predicted"/>
<evidence type="ECO:0000256" key="1">
    <source>
        <dbReference type="SAM" id="Phobius"/>
    </source>
</evidence>
<reference evidence="3 4" key="1">
    <citation type="submission" date="2022-02" db="EMBL/GenBank/DDBJ databases">
        <title>Uncovering new skin microbiome diversity through culturing and metagenomics.</title>
        <authorList>
            <person name="Conlan S."/>
            <person name="Deming C."/>
            <person name="Nisc Comparative Sequencing Program N."/>
            <person name="Segre J.A."/>
        </authorList>
    </citation>
    <scope>NUCLEOTIDE SEQUENCE [LARGE SCALE GENOMIC DNA]</scope>
    <source>
        <strain evidence="3 4">ACRQZ</strain>
    </source>
</reference>
<organism evidence="3 4">
    <name type="scientific">Arsenicicoccus bolidensis</name>
    <dbReference type="NCBI Taxonomy" id="229480"/>
    <lineage>
        <taxon>Bacteria</taxon>
        <taxon>Bacillati</taxon>
        <taxon>Actinomycetota</taxon>
        <taxon>Actinomycetes</taxon>
        <taxon>Micrococcales</taxon>
        <taxon>Intrasporangiaceae</taxon>
        <taxon>Arsenicicoccus</taxon>
    </lineage>
</organism>
<sequence length="161" mass="17210">MSSLDRPGPAPYDPFQPRRGRAMALTAGVLSLLLFCILAALVPGGARGFGVVDRLMLVACGVAIAFVLARYAAIRALPDESGLTVRNLMTTRHLPWTSIESVRFGHGDPWVSLVLDDTETVAVMAIQRADGLGSQAEAGRLAALVESHRGDRDDVARTWDA</sequence>
<protein>
    <submittedName>
        <fullName evidence="3">PH domain-containing protein</fullName>
    </submittedName>
</protein>
<dbReference type="RefSeq" id="WP_029210454.1">
    <property type="nucleotide sequence ID" value="NZ_DAMCTM010000042.1"/>
</dbReference>
<feature type="transmembrane region" description="Helical" evidence="1">
    <location>
        <begin position="21"/>
        <end position="42"/>
    </location>
</feature>
<name>A0ABS9Q195_9MICO</name>
<evidence type="ECO:0000259" key="2">
    <source>
        <dbReference type="Pfam" id="PF10756"/>
    </source>
</evidence>
<evidence type="ECO:0000313" key="4">
    <source>
        <dbReference type="Proteomes" id="UP001521931"/>
    </source>
</evidence>
<dbReference type="EMBL" id="JAKRCV010000016">
    <property type="protein sequence ID" value="MCG7321653.1"/>
    <property type="molecule type" value="Genomic_DNA"/>
</dbReference>
<accession>A0ABS9Q195</accession>
<comment type="caution">
    <text evidence="3">The sequence shown here is derived from an EMBL/GenBank/DDBJ whole genome shotgun (WGS) entry which is preliminary data.</text>
</comment>
<dbReference type="InterPro" id="IPR019692">
    <property type="entry name" value="CFP-6_PH"/>
</dbReference>
<keyword evidence="1" id="KW-0472">Membrane</keyword>
<keyword evidence="4" id="KW-1185">Reference proteome</keyword>
<keyword evidence="1" id="KW-0812">Transmembrane</keyword>
<feature type="domain" description="Low molecular weight protein antigen 6 PH" evidence="2">
    <location>
        <begin position="79"/>
        <end position="140"/>
    </location>
</feature>
<dbReference type="Proteomes" id="UP001521931">
    <property type="component" value="Unassembled WGS sequence"/>
</dbReference>
<evidence type="ECO:0000313" key="3">
    <source>
        <dbReference type="EMBL" id="MCG7321653.1"/>
    </source>
</evidence>
<feature type="transmembrane region" description="Helical" evidence="1">
    <location>
        <begin position="54"/>
        <end position="73"/>
    </location>
</feature>
<dbReference type="Pfam" id="PF10756">
    <property type="entry name" value="bPH_6"/>
    <property type="match status" value="1"/>
</dbReference>
<keyword evidence="1" id="KW-1133">Transmembrane helix</keyword>